<dbReference type="InterPro" id="IPR050116">
    <property type="entry name" value="DNA_polymerase-Y"/>
</dbReference>
<comment type="similarity">
    <text evidence="1">Belongs to the DNA polymerase type-Y family.</text>
</comment>
<keyword evidence="9" id="KW-1185">Reference proteome</keyword>
<accession>A0A1L8QXM7</accession>
<dbReference type="InterPro" id="IPR036775">
    <property type="entry name" value="DNA_pol_Y-fam_lit_finger_sf"/>
</dbReference>
<dbReference type="Gene3D" id="1.10.150.20">
    <property type="entry name" value="5' to 3' exonuclease, C-terminal subdomain"/>
    <property type="match status" value="1"/>
</dbReference>
<dbReference type="GO" id="GO:0005829">
    <property type="term" value="C:cytosol"/>
    <property type="evidence" value="ECO:0007669"/>
    <property type="project" value="TreeGrafter"/>
</dbReference>
<dbReference type="GO" id="GO:0006260">
    <property type="term" value="P:DNA replication"/>
    <property type="evidence" value="ECO:0007669"/>
    <property type="project" value="UniProtKB-KW"/>
</dbReference>
<evidence type="ECO:0000256" key="5">
    <source>
        <dbReference type="ARBA" id="ARBA00022932"/>
    </source>
</evidence>
<evidence type="ECO:0000256" key="3">
    <source>
        <dbReference type="ARBA" id="ARBA00022695"/>
    </source>
</evidence>
<dbReference type="SUPFAM" id="SSF100879">
    <property type="entry name" value="Lesion bypass DNA polymerase (Y-family), little finger domain"/>
    <property type="match status" value="1"/>
</dbReference>
<dbReference type="SUPFAM" id="SSF56672">
    <property type="entry name" value="DNA/RNA polymerases"/>
    <property type="match status" value="1"/>
</dbReference>
<reference evidence="8 9" key="1">
    <citation type="submission" date="2014-12" db="EMBL/GenBank/DDBJ databases">
        <title>Draft genome sequences of 29 type strains of Enterococci.</title>
        <authorList>
            <person name="Zhong Z."/>
            <person name="Sun Z."/>
            <person name="Liu W."/>
            <person name="Zhang W."/>
            <person name="Zhang H."/>
        </authorList>
    </citation>
    <scope>NUCLEOTIDE SEQUENCE [LARGE SCALE GENOMIC DNA]</scope>
    <source>
        <strain evidence="8 9">DSM 17690</strain>
    </source>
</reference>
<reference evidence="7" key="2">
    <citation type="journal article" date="2021" name="PeerJ">
        <title>Extensive microbial diversity within the chicken gut microbiome revealed by metagenomics and culture.</title>
        <authorList>
            <person name="Gilroy R."/>
            <person name="Ravi A."/>
            <person name="Getino M."/>
            <person name="Pursley I."/>
            <person name="Horton D.L."/>
            <person name="Alikhan N.F."/>
            <person name="Baker D."/>
            <person name="Gharbi K."/>
            <person name="Hall N."/>
            <person name="Watson M."/>
            <person name="Adriaenssens E.M."/>
            <person name="Foster-Nyarko E."/>
            <person name="Jarju S."/>
            <person name="Secka A."/>
            <person name="Antonio M."/>
            <person name="Oren A."/>
            <person name="Chaudhuri R.R."/>
            <person name="La Ragione R."/>
            <person name="Hildebrand F."/>
            <person name="Pallen M.J."/>
        </authorList>
    </citation>
    <scope>NUCLEOTIDE SEQUENCE</scope>
    <source>
        <strain evidence="7">150</strain>
    </source>
</reference>
<dbReference type="CDD" id="cd01700">
    <property type="entry name" value="PolY_Pol_V_umuC"/>
    <property type="match status" value="1"/>
</dbReference>
<dbReference type="EMBL" id="JAJJVO010000137">
    <property type="protein sequence ID" value="MCC9274450.1"/>
    <property type="molecule type" value="Genomic_DNA"/>
</dbReference>
<dbReference type="STRING" id="328396.RU93_GL000187"/>
<dbReference type="OrthoDB" id="9808813at2"/>
<keyword evidence="4" id="KW-0235">DNA replication</keyword>
<dbReference type="Pfam" id="PF11799">
    <property type="entry name" value="IMS_C"/>
    <property type="match status" value="1"/>
</dbReference>
<dbReference type="Pfam" id="PF00817">
    <property type="entry name" value="IMS"/>
    <property type="match status" value="1"/>
</dbReference>
<evidence type="ECO:0000313" key="7">
    <source>
        <dbReference type="EMBL" id="MCC9274450.1"/>
    </source>
</evidence>
<protein>
    <submittedName>
        <fullName evidence="7">Y-family DNA polymerase</fullName>
    </submittedName>
</protein>
<dbReference type="Proteomes" id="UP000182149">
    <property type="component" value="Unassembled WGS sequence"/>
</dbReference>
<keyword evidence="3" id="KW-0548">Nucleotidyltransferase</keyword>
<evidence type="ECO:0000256" key="4">
    <source>
        <dbReference type="ARBA" id="ARBA00022705"/>
    </source>
</evidence>
<evidence type="ECO:0000259" key="6">
    <source>
        <dbReference type="PROSITE" id="PS50173"/>
    </source>
</evidence>
<name>A0A1L8QXM7_9ENTE</name>
<dbReference type="InterPro" id="IPR001126">
    <property type="entry name" value="UmuC"/>
</dbReference>
<sequence>MYFNYDDEPRSDYLCIDCRSFYASCEAVLRGLNPLETMLVVMSGGDRPGGLILSASPKAKEVLGISNVTRRFELPDHPDLIIAPPQMQKYIEMNLQMMETITQYVPVEDMHVYSIDELFIRYDYVKKLYHHTDVKLFALAIMRQILKKTGIPTAIGIGDNMLLAKLALDNAAKKNANAIAEWRYETIAQTVWKIKELSDFWGIGHQTKKRLLDKGIRTVEELAHYNPYLLKQSMGALGVQLHAHANGIDRSQIGDIYQPSDKSLSHSQILLTDYDNRSTIKVIIQEMSDLVASRLRQSHVKTECLYLSIGYSKTEREKGFSKHLKIPATNDQKEMTHYLFYLFDSSYQIGKPVRQVSVGCTKLVQDISLQLDLFTDPYEQLNQAKLNHLQDKIREKYGFSSLMYASSLLEGATAKSRATKIGGH</sequence>
<dbReference type="InterPro" id="IPR017961">
    <property type="entry name" value="DNA_pol_Y-fam_little_finger"/>
</dbReference>
<dbReference type="InterPro" id="IPR043128">
    <property type="entry name" value="Rev_trsase/Diguanyl_cyclase"/>
</dbReference>
<dbReference type="InterPro" id="IPR043502">
    <property type="entry name" value="DNA/RNA_pol_sf"/>
</dbReference>
<dbReference type="PANTHER" id="PTHR11076:SF35">
    <property type="entry name" value="DNA REPAIR PROTEIN HOMOLOG YOBH"/>
    <property type="match status" value="1"/>
</dbReference>
<dbReference type="PANTHER" id="PTHR11076">
    <property type="entry name" value="DNA REPAIR POLYMERASE UMUC / TRANSFERASE FAMILY MEMBER"/>
    <property type="match status" value="1"/>
</dbReference>
<evidence type="ECO:0000313" key="9">
    <source>
        <dbReference type="Proteomes" id="UP000182149"/>
    </source>
</evidence>
<dbReference type="Proteomes" id="UP000813384">
    <property type="component" value="Unassembled WGS sequence"/>
</dbReference>
<dbReference type="PROSITE" id="PS50173">
    <property type="entry name" value="UMUC"/>
    <property type="match status" value="1"/>
</dbReference>
<dbReference type="GO" id="GO:0009432">
    <property type="term" value="P:SOS response"/>
    <property type="evidence" value="ECO:0007669"/>
    <property type="project" value="TreeGrafter"/>
</dbReference>
<dbReference type="GO" id="GO:0006281">
    <property type="term" value="P:DNA repair"/>
    <property type="evidence" value="ECO:0007669"/>
    <property type="project" value="InterPro"/>
</dbReference>
<organism evidence="8 9">
    <name type="scientific">Enterococcus aquimarinus</name>
    <dbReference type="NCBI Taxonomy" id="328396"/>
    <lineage>
        <taxon>Bacteria</taxon>
        <taxon>Bacillati</taxon>
        <taxon>Bacillota</taxon>
        <taxon>Bacilli</taxon>
        <taxon>Lactobacillales</taxon>
        <taxon>Enterococcaceae</taxon>
        <taxon>Enterococcus</taxon>
    </lineage>
</organism>
<dbReference type="Gene3D" id="3.30.70.270">
    <property type="match status" value="1"/>
</dbReference>
<keyword evidence="5" id="KW-0808">Transferase</keyword>
<evidence type="ECO:0000256" key="2">
    <source>
        <dbReference type="ARBA" id="ARBA00022457"/>
    </source>
</evidence>
<reference evidence="7" key="3">
    <citation type="submission" date="2021-11" db="EMBL/GenBank/DDBJ databases">
        <authorList>
            <person name="Gilroy R."/>
        </authorList>
    </citation>
    <scope>NUCLEOTIDE SEQUENCE</scope>
    <source>
        <strain evidence="7">150</strain>
    </source>
</reference>
<dbReference type="GO" id="GO:0003887">
    <property type="term" value="F:DNA-directed DNA polymerase activity"/>
    <property type="evidence" value="ECO:0007669"/>
    <property type="project" value="UniProtKB-KW"/>
</dbReference>
<proteinExistence type="inferred from homology"/>
<dbReference type="RefSeq" id="WP_071873739.1">
    <property type="nucleotide sequence ID" value="NZ_JBHSHF010000002.1"/>
</dbReference>
<dbReference type="Gene3D" id="3.30.1490.100">
    <property type="entry name" value="DNA polymerase, Y-family, little finger domain"/>
    <property type="match status" value="1"/>
</dbReference>
<dbReference type="AlphaFoldDB" id="A0A1L8QXM7"/>
<comment type="caution">
    <text evidence="8">The sequence shown here is derived from an EMBL/GenBank/DDBJ whole genome shotgun (WGS) entry which is preliminary data.</text>
</comment>
<evidence type="ECO:0000313" key="8">
    <source>
        <dbReference type="EMBL" id="OJG12257.1"/>
    </source>
</evidence>
<gene>
    <name evidence="7" type="ORF">K8V42_09195</name>
    <name evidence="8" type="ORF">RU93_GL000187</name>
</gene>
<feature type="domain" description="UmuC" evidence="6">
    <location>
        <begin position="13"/>
        <end position="204"/>
    </location>
</feature>
<dbReference type="GO" id="GO:0003684">
    <property type="term" value="F:damaged DNA binding"/>
    <property type="evidence" value="ECO:0007669"/>
    <property type="project" value="InterPro"/>
</dbReference>
<evidence type="ECO:0000256" key="1">
    <source>
        <dbReference type="ARBA" id="ARBA00010945"/>
    </source>
</evidence>
<dbReference type="EMBL" id="JXKD01000001">
    <property type="protein sequence ID" value="OJG12257.1"/>
    <property type="molecule type" value="Genomic_DNA"/>
</dbReference>
<keyword evidence="5" id="KW-0239">DNA-directed DNA polymerase</keyword>
<dbReference type="Gene3D" id="3.40.1170.60">
    <property type="match status" value="1"/>
</dbReference>
<keyword evidence="2" id="KW-0515">Mutator protein</keyword>
<dbReference type="GO" id="GO:0042276">
    <property type="term" value="P:error-prone translesion synthesis"/>
    <property type="evidence" value="ECO:0007669"/>
    <property type="project" value="TreeGrafter"/>
</dbReference>